<organism evidence="7 8">
    <name type="scientific">Homarus americanus</name>
    <name type="common">American lobster</name>
    <dbReference type="NCBI Taxonomy" id="6706"/>
    <lineage>
        <taxon>Eukaryota</taxon>
        <taxon>Metazoa</taxon>
        <taxon>Ecdysozoa</taxon>
        <taxon>Arthropoda</taxon>
        <taxon>Crustacea</taxon>
        <taxon>Multicrustacea</taxon>
        <taxon>Malacostraca</taxon>
        <taxon>Eumalacostraca</taxon>
        <taxon>Eucarida</taxon>
        <taxon>Decapoda</taxon>
        <taxon>Pleocyemata</taxon>
        <taxon>Astacidea</taxon>
        <taxon>Nephropoidea</taxon>
        <taxon>Nephropidae</taxon>
        <taxon>Homarus</taxon>
    </lineage>
</organism>
<feature type="domain" description="Carboxylesterase type B" evidence="6">
    <location>
        <begin position="322"/>
        <end position="490"/>
    </location>
</feature>
<keyword evidence="2" id="KW-0719">Serine esterase</keyword>
<comment type="caution">
    <text evidence="7">The sequence shown here is derived from an EMBL/GenBank/DDBJ whole genome shotgun (WGS) entry which is preliminary data.</text>
</comment>
<proteinExistence type="inferred from homology"/>
<dbReference type="InterPro" id="IPR019819">
    <property type="entry name" value="Carboxylesterase_B_CS"/>
</dbReference>
<reference evidence="7" key="1">
    <citation type="journal article" date="2021" name="Sci. Adv.">
        <title>The American lobster genome reveals insights on longevity, neural, and immune adaptations.</title>
        <authorList>
            <person name="Polinski J.M."/>
            <person name="Zimin A.V."/>
            <person name="Clark K.F."/>
            <person name="Kohn A.B."/>
            <person name="Sadowski N."/>
            <person name="Timp W."/>
            <person name="Ptitsyn A."/>
            <person name="Khanna P."/>
            <person name="Romanova D.Y."/>
            <person name="Williams P."/>
            <person name="Greenwood S.J."/>
            <person name="Moroz L.L."/>
            <person name="Walt D.R."/>
            <person name="Bodnar A.G."/>
        </authorList>
    </citation>
    <scope>NUCLEOTIDE SEQUENCE</scope>
    <source>
        <strain evidence="7">GMGI-L3</strain>
    </source>
</reference>
<dbReference type="Pfam" id="PF00135">
    <property type="entry name" value="COesterase"/>
    <property type="match status" value="2"/>
</dbReference>
<feature type="domain" description="Carboxylesterase type B" evidence="6">
    <location>
        <begin position="24"/>
        <end position="298"/>
    </location>
</feature>
<dbReference type="Proteomes" id="UP000747542">
    <property type="component" value="Unassembled WGS sequence"/>
</dbReference>
<gene>
    <name evidence="7" type="ORF">Hamer_G021154</name>
</gene>
<evidence type="ECO:0000256" key="5">
    <source>
        <dbReference type="RuleBase" id="RU361235"/>
    </source>
</evidence>
<dbReference type="AlphaFoldDB" id="A0A8J5KJP9"/>
<evidence type="ECO:0000256" key="1">
    <source>
        <dbReference type="ARBA" id="ARBA00005964"/>
    </source>
</evidence>
<keyword evidence="3 5" id="KW-0378">Hydrolase</keyword>
<accession>A0A8J5KJP9</accession>
<dbReference type="InterPro" id="IPR029058">
    <property type="entry name" value="AB_hydrolase_fold"/>
</dbReference>
<sequence>MMKVLLWLLVVAVVTHQQTENTVKIELQQGVIIGSREEADAGRFIYSFKGIPYAEPPVGDLRMKDPLPAGGWTGERNGTEDPPVCKQIDIVALFKDEEAVVGDEDCLFLNVFTPRPYSSDLPVMVYIHGGAFILGSMIGCGPLPLLNKDVVLVAIQYRLGVLGFLSTEDEVLPGNLGLKDQTVALRWVQENIRSFGGDPEKVTIFGESAGSASVHFQILTPHAAGLFQQAIMQSGTALCPWALREDHKEVAVTLGEMYTCSDAESPDLDSNRLLDCLNEVPVDDLILSQLKFFKRKTDLNMLNATFPKYSPVVLGFEEWEERPEYLAQRVFHHYLGGDIDLTEGQFHLLSQMFGDRFIKTCHEDAAYFHSQNKDWNVYLYELRHQGQQNLPDALTGSPSGGNGKVNHGDDLQYLFSGMPPFQPLQHSGDLFLSEIMVDLWTNFAATGNPTPDGSLGFRWTPATKDNMTFLSLTTVPIMDKEGNQEIQEFWRNLPTKQNKLLFPERFIKDKA</sequence>
<dbReference type="SUPFAM" id="SSF53474">
    <property type="entry name" value="alpha/beta-Hydrolases"/>
    <property type="match status" value="1"/>
</dbReference>
<dbReference type="EMBL" id="JAHLQT010012219">
    <property type="protein sequence ID" value="KAG7171403.1"/>
    <property type="molecule type" value="Genomic_DNA"/>
</dbReference>
<evidence type="ECO:0000256" key="2">
    <source>
        <dbReference type="ARBA" id="ARBA00022487"/>
    </source>
</evidence>
<comment type="similarity">
    <text evidence="1 5">Belongs to the type-B carboxylesterase/lipase family.</text>
</comment>
<keyword evidence="8" id="KW-1185">Reference proteome</keyword>
<dbReference type="PROSITE" id="PS00941">
    <property type="entry name" value="CARBOXYLESTERASE_B_2"/>
    <property type="match status" value="1"/>
</dbReference>
<dbReference type="Gene3D" id="3.40.50.1820">
    <property type="entry name" value="alpha/beta hydrolase"/>
    <property type="match status" value="2"/>
</dbReference>
<evidence type="ECO:0000313" key="7">
    <source>
        <dbReference type="EMBL" id="KAG7171403.1"/>
    </source>
</evidence>
<dbReference type="PANTHER" id="PTHR43142:SF1">
    <property type="entry name" value="CARBOXYLIC ESTER HYDROLASE"/>
    <property type="match status" value="1"/>
</dbReference>
<protein>
    <recommendedName>
        <fullName evidence="5">Carboxylic ester hydrolase</fullName>
        <ecNumber evidence="5">3.1.1.-</ecNumber>
    </recommendedName>
</protein>
<dbReference type="GO" id="GO:0052689">
    <property type="term" value="F:carboxylic ester hydrolase activity"/>
    <property type="evidence" value="ECO:0007669"/>
    <property type="project" value="UniProtKB-KW"/>
</dbReference>
<dbReference type="PANTHER" id="PTHR43142">
    <property type="entry name" value="CARBOXYLIC ESTER HYDROLASE"/>
    <property type="match status" value="1"/>
</dbReference>
<dbReference type="InterPro" id="IPR002018">
    <property type="entry name" value="CarbesteraseB"/>
</dbReference>
<dbReference type="EC" id="3.1.1.-" evidence="5"/>
<evidence type="ECO:0000256" key="4">
    <source>
        <dbReference type="ARBA" id="ARBA00023180"/>
    </source>
</evidence>
<feature type="chain" id="PRO_5035341074" description="Carboxylic ester hydrolase" evidence="5">
    <location>
        <begin position="18"/>
        <end position="511"/>
    </location>
</feature>
<evidence type="ECO:0000259" key="6">
    <source>
        <dbReference type="Pfam" id="PF00135"/>
    </source>
</evidence>
<evidence type="ECO:0000313" key="8">
    <source>
        <dbReference type="Proteomes" id="UP000747542"/>
    </source>
</evidence>
<dbReference type="PROSITE" id="PS00122">
    <property type="entry name" value="CARBOXYLESTERASE_B_1"/>
    <property type="match status" value="1"/>
</dbReference>
<keyword evidence="5" id="KW-0732">Signal</keyword>
<evidence type="ECO:0000256" key="3">
    <source>
        <dbReference type="ARBA" id="ARBA00022801"/>
    </source>
</evidence>
<name>A0A8J5KJP9_HOMAM</name>
<keyword evidence="4" id="KW-0325">Glycoprotein</keyword>
<dbReference type="InterPro" id="IPR019826">
    <property type="entry name" value="Carboxylesterase_B_AS"/>
</dbReference>
<feature type="signal peptide" evidence="5">
    <location>
        <begin position="1"/>
        <end position="17"/>
    </location>
</feature>